<dbReference type="Pfam" id="PF03613">
    <property type="entry name" value="EIID-AGA"/>
    <property type="match status" value="1"/>
</dbReference>
<dbReference type="PROSITE" id="PS51108">
    <property type="entry name" value="PTS_EIID"/>
    <property type="match status" value="1"/>
</dbReference>
<evidence type="ECO:0000313" key="2">
    <source>
        <dbReference type="EMBL" id="MCC2163525.1"/>
    </source>
</evidence>
<organism evidence="2 3">
    <name type="scientific">Brotaphodocola catenula</name>
    <dbReference type="NCBI Taxonomy" id="2885361"/>
    <lineage>
        <taxon>Bacteria</taxon>
        <taxon>Bacillati</taxon>
        <taxon>Bacillota</taxon>
        <taxon>Clostridia</taxon>
        <taxon>Lachnospirales</taxon>
        <taxon>Lachnospiraceae</taxon>
        <taxon>Brotaphodocola</taxon>
    </lineage>
</organism>
<feature type="transmembrane region" description="Helical" evidence="1">
    <location>
        <begin position="123"/>
        <end position="142"/>
    </location>
</feature>
<gene>
    <name evidence="2" type="ORF">LKD32_01280</name>
</gene>
<comment type="caution">
    <text evidence="2">The sequence shown here is derived from an EMBL/GenBank/DDBJ whole genome shotgun (WGS) entry which is preliminary data.</text>
</comment>
<keyword evidence="1" id="KW-0472">Membrane</keyword>
<dbReference type="Proteomes" id="UP001198962">
    <property type="component" value="Unassembled WGS sequence"/>
</dbReference>
<dbReference type="PANTHER" id="PTHR32502:SF26">
    <property type="entry name" value="PHOSPHOTRANSFERASE SYSTEM SUGAR-SPECIFIC EIID COMPONENT"/>
    <property type="match status" value="1"/>
</dbReference>
<keyword evidence="1" id="KW-1133">Transmembrane helix</keyword>
<dbReference type="RefSeq" id="WP_308450369.1">
    <property type="nucleotide sequence ID" value="NZ_JAJEPU010000002.1"/>
</dbReference>
<evidence type="ECO:0000256" key="1">
    <source>
        <dbReference type="SAM" id="Phobius"/>
    </source>
</evidence>
<dbReference type="InterPro" id="IPR004704">
    <property type="entry name" value="PTS_IID_man"/>
</dbReference>
<feature type="transmembrane region" description="Helical" evidence="1">
    <location>
        <begin position="232"/>
        <end position="249"/>
    </location>
</feature>
<accession>A0AAE3AN26</accession>
<protein>
    <submittedName>
        <fullName evidence="2">PTS system mannose/fructose/sorbose family transporter subunit IID</fullName>
    </submittedName>
</protein>
<proteinExistence type="predicted"/>
<sequence length="277" mass="29954">MNNEIMEKNEGMEKAPVLTKKDCVKGAIRWSLMAVTTFNYDTQLAPAVVFGIGPLLRKIYKDDDEYVEALNNHFKYFNTMPWLANIVLGATLALEDKEGISSLDAVQNIKVSLMGPLAGIGDTLFWTLLPTIMGSIAGYMALEGNPIGVILWLIVNLIFIGIRTQLMWIGYREGTKLITKVGGKLARITDAASVLGLTVVGALSATVVTAKTPLAFQMGDVNLAVADLLDKIMPSMISVATVLVLYKLLGKKGMKITTLILIVIVFSMICSALGILA</sequence>
<feature type="transmembrane region" description="Helical" evidence="1">
    <location>
        <begin position="192"/>
        <end position="212"/>
    </location>
</feature>
<name>A0AAE3AN26_9FIRM</name>
<dbReference type="EMBL" id="JAJEPU010000002">
    <property type="protein sequence ID" value="MCC2163525.1"/>
    <property type="molecule type" value="Genomic_DNA"/>
</dbReference>
<feature type="transmembrane region" description="Helical" evidence="1">
    <location>
        <begin position="256"/>
        <end position="276"/>
    </location>
</feature>
<evidence type="ECO:0000313" key="3">
    <source>
        <dbReference type="Proteomes" id="UP001198962"/>
    </source>
</evidence>
<dbReference type="GO" id="GO:0009401">
    <property type="term" value="P:phosphoenolpyruvate-dependent sugar phosphotransferase system"/>
    <property type="evidence" value="ECO:0007669"/>
    <property type="project" value="InterPro"/>
</dbReference>
<feature type="transmembrane region" description="Helical" evidence="1">
    <location>
        <begin position="148"/>
        <end position="171"/>
    </location>
</feature>
<dbReference type="AlphaFoldDB" id="A0AAE3AN26"/>
<dbReference type="GO" id="GO:0005886">
    <property type="term" value="C:plasma membrane"/>
    <property type="evidence" value="ECO:0007669"/>
    <property type="project" value="TreeGrafter"/>
</dbReference>
<keyword evidence="3" id="KW-1185">Reference proteome</keyword>
<reference evidence="2" key="1">
    <citation type="submission" date="2021-10" db="EMBL/GenBank/DDBJ databases">
        <title>Anaerobic single-cell dispensing facilitates the cultivation of human gut bacteria.</title>
        <authorList>
            <person name="Afrizal A."/>
        </authorList>
    </citation>
    <scope>NUCLEOTIDE SEQUENCE</scope>
    <source>
        <strain evidence="2">CLA-AA-H274</strain>
    </source>
</reference>
<dbReference type="PANTHER" id="PTHR32502">
    <property type="entry name" value="N-ACETYLGALACTOSAMINE PERMEASE II COMPONENT-RELATED"/>
    <property type="match status" value="1"/>
</dbReference>
<keyword evidence="1" id="KW-0812">Transmembrane</keyword>
<dbReference type="InterPro" id="IPR050303">
    <property type="entry name" value="GatZ_KbaZ_carbometab"/>
</dbReference>